<keyword evidence="3 6" id="KW-0812">Transmembrane</keyword>
<keyword evidence="4 6" id="KW-1133">Transmembrane helix</keyword>
<feature type="transmembrane region" description="Helical" evidence="6">
    <location>
        <begin position="201"/>
        <end position="226"/>
    </location>
</feature>
<dbReference type="EMBL" id="JAPFFF010000012">
    <property type="protein sequence ID" value="KAK8876186.1"/>
    <property type="molecule type" value="Genomic_DNA"/>
</dbReference>
<evidence type="ECO:0000256" key="1">
    <source>
        <dbReference type="ARBA" id="ARBA00004141"/>
    </source>
</evidence>
<gene>
    <name evidence="7" type="ORF">M9Y10_006376</name>
</gene>
<evidence type="ECO:0000256" key="2">
    <source>
        <dbReference type="ARBA" id="ARBA00022448"/>
    </source>
</evidence>
<keyword evidence="5 6" id="KW-0472">Membrane</keyword>
<dbReference type="Gene3D" id="1.20.1250.20">
    <property type="entry name" value="MFS general substrate transporter like domains"/>
    <property type="match status" value="1"/>
</dbReference>
<feature type="transmembrane region" description="Helical" evidence="6">
    <location>
        <begin position="50"/>
        <end position="72"/>
    </location>
</feature>
<dbReference type="PANTHER" id="PTHR19432">
    <property type="entry name" value="SUGAR TRANSPORTER"/>
    <property type="match status" value="1"/>
</dbReference>
<dbReference type="SUPFAM" id="SSF103473">
    <property type="entry name" value="MFS general substrate transporter"/>
    <property type="match status" value="1"/>
</dbReference>
<keyword evidence="2" id="KW-0813">Transport</keyword>
<sequence>MPARVLCSDLTPPQQQNLMSNICQFFAGIGPLISNLLFGTFSFKYININLFLLIFYLSISFIAVIITCMATREEPLKIKPQNINPFKQMYFAFQKMPKPFKRIILPFILSNIAIFQFQLDFSSFMINEVFQSGDISELIVKGFCFAMLCLAINNACQIIYSLFNNCRVNFFGMRWTMMAGSFVLALSLFLFLFVNDKYFCLVLAGLIGISQVAFNTIPYAIVALVIPTEELGINFGILNAFAILRQQISNWGVGHLVNVSSLQNKESKKIAISSIFGLFAAISSLFIIQPSISGEYIQITDEPRNDEF</sequence>
<feature type="transmembrane region" description="Helical" evidence="6">
    <location>
        <begin position="138"/>
        <end position="163"/>
    </location>
</feature>
<dbReference type="InterPro" id="IPR036259">
    <property type="entry name" value="MFS_trans_sf"/>
</dbReference>
<dbReference type="PANTHER" id="PTHR19432:SF26">
    <property type="entry name" value="MAJOR FACILITATOR SUPERFAMILY (MFS) PROFILE DOMAIN-CONTAINING PROTEIN"/>
    <property type="match status" value="1"/>
</dbReference>
<name>A0ABR2JEH6_9EUKA</name>
<feature type="transmembrane region" description="Helical" evidence="6">
    <location>
        <begin position="103"/>
        <end position="126"/>
    </location>
</feature>
<comment type="subcellular location">
    <subcellularLocation>
        <location evidence="1">Membrane</location>
        <topology evidence="1">Multi-pass membrane protein</topology>
    </subcellularLocation>
</comment>
<evidence type="ECO:0000256" key="5">
    <source>
        <dbReference type="ARBA" id="ARBA00023136"/>
    </source>
</evidence>
<comment type="caution">
    <text evidence="7">The sequence shown here is derived from an EMBL/GenBank/DDBJ whole genome shotgun (WGS) entry which is preliminary data.</text>
</comment>
<proteinExistence type="predicted"/>
<evidence type="ECO:0000256" key="4">
    <source>
        <dbReference type="ARBA" id="ARBA00022989"/>
    </source>
</evidence>
<organism evidence="7 8">
    <name type="scientific">Tritrichomonas musculus</name>
    <dbReference type="NCBI Taxonomy" id="1915356"/>
    <lineage>
        <taxon>Eukaryota</taxon>
        <taxon>Metamonada</taxon>
        <taxon>Parabasalia</taxon>
        <taxon>Tritrichomonadida</taxon>
        <taxon>Tritrichomonadidae</taxon>
        <taxon>Tritrichomonas</taxon>
    </lineage>
</organism>
<reference evidence="7 8" key="1">
    <citation type="submission" date="2024-04" db="EMBL/GenBank/DDBJ databases">
        <title>Tritrichomonas musculus Genome.</title>
        <authorList>
            <person name="Alves-Ferreira E."/>
            <person name="Grigg M."/>
            <person name="Lorenzi H."/>
            <person name="Galac M."/>
        </authorList>
    </citation>
    <scope>NUCLEOTIDE SEQUENCE [LARGE SCALE GENOMIC DNA]</scope>
    <source>
        <strain evidence="7 8">EAF2021</strain>
    </source>
</reference>
<feature type="transmembrane region" description="Helical" evidence="6">
    <location>
        <begin position="270"/>
        <end position="288"/>
    </location>
</feature>
<feature type="transmembrane region" description="Helical" evidence="6">
    <location>
        <begin position="175"/>
        <end position="194"/>
    </location>
</feature>
<evidence type="ECO:0000313" key="8">
    <source>
        <dbReference type="Proteomes" id="UP001470230"/>
    </source>
</evidence>
<protein>
    <recommendedName>
        <fullName evidence="9">Major facilitator superfamily protein</fullName>
    </recommendedName>
</protein>
<evidence type="ECO:0000313" key="7">
    <source>
        <dbReference type="EMBL" id="KAK8876186.1"/>
    </source>
</evidence>
<keyword evidence="8" id="KW-1185">Reference proteome</keyword>
<evidence type="ECO:0000256" key="3">
    <source>
        <dbReference type="ARBA" id="ARBA00022692"/>
    </source>
</evidence>
<dbReference type="Proteomes" id="UP001470230">
    <property type="component" value="Unassembled WGS sequence"/>
</dbReference>
<accession>A0ABR2JEH6</accession>
<feature type="transmembrane region" description="Helical" evidence="6">
    <location>
        <begin position="18"/>
        <end position="38"/>
    </location>
</feature>
<evidence type="ECO:0000256" key="6">
    <source>
        <dbReference type="SAM" id="Phobius"/>
    </source>
</evidence>
<evidence type="ECO:0008006" key="9">
    <source>
        <dbReference type="Google" id="ProtNLM"/>
    </source>
</evidence>